<keyword evidence="3" id="KW-1185">Reference proteome</keyword>
<sequence>MTLLLRPAGPADVAHVDALLRGLSADSAYLRFQTGIGTPSPKLVRALLPEQGALLGFVDGEVAAHGLWVRSGRAAEIALVVADAHQRRGIGTAVAEALIADAAAHGIARIEAFSGAGNGAVARMVGRQAPHALRVLDGSSVTYTFSTLVSGGGSVGGEHGEVALRELPVQPLLVQDRAERAPDRVAL</sequence>
<accession>A0ABN1U6G4</accession>
<dbReference type="Pfam" id="PF00583">
    <property type="entry name" value="Acetyltransf_1"/>
    <property type="match status" value="1"/>
</dbReference>
<dbReference type="PROSITE" id="PS51186">
    <property type="entry name" value="GNAT"/>
    <property type="match status" value="1"/>
</dbReference>
<evidence type="ECO:0000259" key="1">
    <source>
        <dbReference type="PROSITE" id="PS51186"/>
    </source>
</evidence>
<reference evidence="2 3" key="1">
    <citation type="journal article" date="2019" name="Int. J. Syst. Evol. Microbiol.">
        <title>The Global Catalogue of Microorganisms (GCM) 10K type strain sequencing project: providing services to taxonomists for standard genome sequencing and annotation.</title>
        <authorList>
            <consortium name="The Broad Institute Genomics Platform"/>
            <consortium name="The Broad Institute Genome Sequencing Center for Infectious Disease"/>
            <person name="Wu L."/>
            <person name="Ma J."/>
        </authorList>
    </citation>
    <scope>NUCLEOTIDE SEQUENCE [LARGE SCALE GENOMIC DNA]</scope>
    <source>
        <strain evidence="2 3">JCM 11813</strain>
    </source>
</reference>
<dbReference type="RefSeq" id="WP_343904548.1">
    <property type="nucleotide sequence ID" value="NZ_BAAAJE010000001.1"/>
</dbReference>
<name>A0ABN1U6G4_9ACTN</name>
<protein>
    <recommendedName>
        <fullName evidence="1">N-acetyltransferase domain-containing protein</fullName>
    </recommendedName>
</protein>
<evidence type="ECO:0000313" key="3">
    <source>
        <dbReference type="Proteomes" id="UP001499979"/>
    </source>
</evidence>
<dbReference type="InterPro" id="IPR000182">
    <property type="entry name" value="GNAT_dom"/>
</dbReference>
<feature type="domain" description="N-acetyltransferase" evidence="1">
    <location>
        <begin position="3"/>
        <end position="148"/>
    </location>
</feature>
<organism evidence="2 3">
    <name type="scientific">Nocardioides aquiterrae</name>
    <dbReference type="NCBI Taxonomy" id="203799"/>
    <lineage>
        <taxon>Bacteria</taxon>
        <taxon>Bacillati</taxon>
        <taxon>Actinomycetota</taxon>
        <taxon>Actinomycetes</taxon>
        <taxon>Propionibacteriales</taxon>
        <taxon>Nocardioidaceae</taxon>
        <taxon>Nocardioides</taxon>
    </lineage>
</organism>
<dbReference type="Proteomes" id="UP001499979">
    <property type="component" value="Unassembled WGS sequence"/>
</dbReference>
<evidence type="ECO:0000313" key="2">
    <source>
        <dbReference type="EMBL" id="GAA1124523.1"/>
    </source>
</evidence>
<gene>
    <name evidence="2" type="ORF">GCM10009606_00210</name>
</gene>
<dbReference type="EMBL" id="BAAAJE010000001">
    <property type="protein sequence ID" value="GAA1124523.1"/>
    <property type="molecule type" value="Genomic_DNA"/>
</dbReference>
<dbReference type="Gene3D" id="3.40.630.30">
    <property type="match status" value="1"/>
</dbReference>
<proteinExistence type="predicted"/>
<comment type="caution">
    <text evidence="2">The sequence shown here is derived from an EMBL/GenBank/DDBJ whole genome shotgun (WGS) entry which is preliminary data.</text>
</comment>
<dbReference type="InterPro" id="IPR016181">
    <property type="entry name" value="Acyl_CoA_acyltransferase"/>
</dbReference>
<dbReference type="SUPFAM" id="SSF55729">
    <property type="entry name" value="Acyl-CoA N-acyltransferases (Nat)"/>
    <property type="match status" value="1"/>
</dbReference>